<evidence type="ECO:0000313" key="4">
    <source>
        <dbReference type="EMBL" id="SDE90566.1"/>
    </source>
</evidence>
<dbReference type="GO" id="GO:0004475">
    <property type="term" value="F:mannose-1-phosphate guanylyltransferase (GTP) activity"/>
    <property type="evidence" value="ECO:0007669"/>
    <property type="project" value="InterPro"/>
</dbReference>
<dbReference type="Proteomes" id="UP000199076">
    <property type="component" value="Unassembled WGS sequence"/>
</dbReference>
<dbReference type="SUPFAM" id="SSF53448">
    <property type="entry name" value="Nucleotide-diphospho-sugar transferases"/>
    <property type="match status" value="1"/>
</dbReference>
<evidence type="ECO:0000259" key="2">
    <source>
        <dbReference type="Pfam" id="PF00483"/>
    </source>
</evidence>
<dbReference type="STRING" id="660518.SAMN05216218_102149"/>
<dbReference type="CDD" id="cd02509">
    <property type="entry name" value="GDP-M1P_Guanylyltransferase"/>
    <property type="match status" value="1"/>
</dbReference>
<dbReference type="Pfam" id="PF22640">
    <property type="entry name" value="ManC_GMP_beta-helix"/>
    <property type="match status" value="1"/>
</dbReference>
<gene>
    <name evidence="4" type="ORF">SAMN05216218_102149</name>
</gene>
<keyword evidence="4" id="KW-0548">Nucleotidyltransferase</keyword>
<dbReference type="GO" id="GO:0009298">
    <property type="term" value="P:GDP-mannose biosynthetic process"/>
    <property type="evidence" value="ECO:0007669"/>
    <property type="project" value="TreeGrafter"/>
</dbReference>
<feature type="domain" description="Nucleotidyl transferase" evidence="2">
    <location>
        <begin position="7"/>
        <end position="285"/>
    </location>
</feature>
<dbReference type="InterPro" id="IPR054566">
    <property type="entry name" value="ManC/GMP-like_b-helix"/>
</dbReference>
<dbReference type="InterPro" id="IPR051161">
    <property type="entry name" value="Mannose-6P_isomerase_type2"/>
</dbReference>
<protein>
    <submittedName>
        <fullName evidence="4">Mannose-1-phosphate guanylyltransferase</fullName>
    </submittedName>
</protein>
<dbReference type="SUPFAM" id="SSF159283">
    <property type="entry name" value="Guanosine diphospho-D-mannose pyrophosphorylase/mannose-6-phosphate isomerase linker domain"/>
    <property type="match status" value="1"/>
</dbReference>
<feature type="compositionally biased region" description="Basic and acidic residues" evidence="1">
    <location>
        <begin position="153"/>
        <end position="177"/>
    </location>
</feature>
<proteinExistence type="predicted"/>
<dbReference type="OrthoDB" id="5825at2157"/>
<dbReference type="InterPro" id="IPR029044">
    <property type="entry name" value="Nucleotide-diphossugar_trans"/>
</dbReference>
<evidence type="ECO:0000256" key="1">
    <source>
        <dbReference type="SAM" id="MobiDB-lite"/>
    </source>
</evidence>
<dbReference type="Gene3D" id="3.90.550.10">
    <property type="entry name" value="Spore Coat Polysaccharide Biosynthesis Protein SpsA, Chain A"/>
    <property type="match status" value="1"/>
</dbReference>
<dbReference type="Pfam" id="PF00483">
    <property type="entry name" value="NTP_transferase"/>
    <property type="match status" value="1"/>
</dbReference>
<name>A0A1G7GR26_9EURY</name>
<evidence type="ECO:0000259" key="3">
    <source>
        <dbReference type="Pfam" id="PF22640"/>
    </source>
</evidence>
<dbReference type="RefSeq" id="WP_092687917.1">
    <property type="nucleotide sequence ID" value="NZ_FNBK01000002.1"/>
</dbReference>
<keyword evidence="5" id="KW-1185">Reference proteome</keyword>
<dbReference type="PANTHER" id="PTHR46390">
    <property type="entry name" value="MANNOSE-1-PHOSPHATE GUANYLYLTRANSFERASE"/>
    <property type="match status" value="1"/>
</dbReference>
<reference evidence="5" key="1">
    <citation type="submission" date="2016-10" db="EMBL/GenBank/DDBJ databases">
        <authorList>
            <person name="Varghese N."/>
            <person name="Submissions S."/>
        </authorList>
    </citation>
    <scope>NUCLEOTIDE SEQUENCE [LARGE SCALE GENOMIC DNA]</scope>
    <source>
        <strain evidence="5">IBRC-M 10760</strain>
    </source>
</reference>
<keyword evidence="4" id="KW-0808">Transferase</keyword>
<feature type="domain" description="MannoseP isomerase/GMP-like beta-helix" evidence="3">
    <location>
        <begin position="299"/>
        <end position="346"/>
    </location>
</feature>
<dbReference type="PANTHER" id="PTHR46390:SF1">
    <property type="entry name" value="MANNOSE-1-PHOSPHATE GUANYLYLTRANSFERASE"/>
    <property type="match status" value="1"/>
</dbReference>
<feature type="region of interest" description="Disordered" evidence="1">
    <location>
        <begin position="151"/>
        <end position="177"/>
    </location>
</feature>
<dbReference type="InterPro" id="IPR049577">
    <property type="entry name" value="GMPP_N"/>
</dbReference>
<dbReference type="AlphaFoldDB" id="A0A1G7GR26"/>
<dbReference type="EMBL" id="FNBK01000002">
    <property type="protein sequence ID" value="SDE90566.1"/>
    <property type="molecule type" value="Genomic_DNA"/>
</dbReference>
<accession>A0A1G7GR26</accession>
<sequence length="352" mass="38125">MDRPLVAVVLAGGTGTRLYPASRSHRPKQLQSFDGKQSLLSATVDRAGFADDVYVLTRPEFAESVREHAPQAAVLTEPAPKDTGPAMVYAAHRIRDQLSEAVMVTLPSDHRIDGDFAGTARAAAQVADSTGGLVTVGVEPTRAATGYGYIQPGERREVDHREPSERASGEQRPATRDGYHTVASFTEKPDRDTADRYVEQGYYWNAGIFAWTPNAFLGEARQSSLGPLVEAMDDGDPDRGFAAVDPVSVDYAVLERTDKAYVVPASFEWDDLGSWDAVERLFEADEAGNVVLGDALLEDATNAVVATDGHVSAVGVSDLVIASYGDRTLVIPKDRAQEVRDIVAQLRDEDRY</sequence>
<evidence type="ECO:0000313" key="5">
    <source>
        <dbReference type="Proteomes" id="UP000199076"/>
    </source>
</evidence>
<dbReference type="InterPro" id="IPR005835">
    <property type="entry name" value="NTP_transferase_dom"/>
</dbReference>
<organism evidence="4 5">
    <name type="scientific">Halorientalis regularis</name>
    <dbReference type="NCBI Taxonomy" id="660518"/>
    <lineage>
        <taxon>Archaea</taxon>
        <taxon>Methanobacteriati</taxon>
        <taxon>Methanobacteriota</taxon>
        <taxon>Stenosarchaea group</taxon>
        <taxon>Halobacteria</taxon>
        <taxon>Halobacteriales</taxon>
        <taxon>Haloarculaceae</taxon>
        <taxon>Halorientalis</taxon>
    </lineage>
</organism>